<dbReference type="GO" id="GO:0046872">
    <property type="term" value="F:metal ion binding"/>
    <property type="evidence" value="ECO:0007669"/>
    <property type="project" value="UniProtKB-KW"/>
</dbReference>
<organism evidence="3 4">
    <name type="scientific">Limnovirga soli</name>
    <dbReference type="NCBI Taxonomy" id="2656915"/>
    <lineage>
        <taxon>Bacteria</taxon>
        <taxon>Pseudomonadati</taxon>
        <taxon>Bacteroidota</taxon>
        <taxon>Chitinophagia</taxon>
        <taxon>Chitinophagales</taxon>
        <taxon>Chitinophagaceae</taxon>
        <taxon>Limnovirga</taxon>
    </lineage>
</organism>
<dbReference type="AlphaFoldDB" id="A0A8J8F9U0"/>
<feature type="signal peptide" evidence="2">
    <location>
        <begin position="1"/>
        <end position="24"/>
    </location>
</feature>
<keyword evidence="4" id="KW-1185">Reference proteome</keyword>
<feature type="binding site" evidence="1">
    <location>
        <position position="178"/>
    </location>
    <ligand>
        <name>Mg(2+)</name>
        <dbReference type="ChEBI" id="CHEBI:18420"/>
    </ligand>
</feature>
<reference evidence="3" key="1">
    <citation type="submission" date="2019-10" db="EMBL/GenBank/DDBJ databases">
        <title>Draft genome sequence of Panacibacter sp. KCS-6.</title>
        <authorList>
            <person name="Yim K.J."/>
        </authorList>
    </citation>
    <scope>NUCLEOTIDE SEQUENCE</scope>
    <source>
        <strain evidence="3">KCS-6</strain>
    </source>
</reference>
<name>A0A8J8F9U0_9BACT</name>
<dbReference type="Pfam" id="PF03737">
    <property type="entry name" value="RraA-like"/>
    <property type="match status" value="1"/>
</dbReference>
<keyword evidence="2" id="KW-0732">Signal</keyword>
<evidence type="ECO:0000256" key="2">
    <source>
        <dbReference type="SAM" id="SignalP"/>
    </source>
</evidence>
<keyword evidence="1" id="KW-0479">Metal-binding</keyword>
<feature type="chain" id="PRO_5035166221" evidence="2">
    <location>
        <begin position="25"/>
        <end position="310"/>
    </location>
</feature>
<feature type="binding site" evidence="1">
    <location>
        <begin position="155"/>
        <end position="158"/>
    </location>
    <ligand>
        <name>substrate</name>
    </ligand>
</feature>
<dbReference type="InterPro" id="IPR005493">
    <property type="entry name" value="RraA/RraA-like"/>
</dbReference>
<protein>
    <submittedName>
        <fullName evidence="3">RraA family protein</fullName>
    </submittedName>
</protein>
<dbReference type="Proteomes" id="UP000598971">
    <property type="component" value="Unassembled WGS sequence"/>
</dbReference>
<evidence type="ECO:0000256" key="1">
    <source>
        <dbReference type="PIRSR" id="PIRSR605493-1"/>
    </source>
</evidence>
<dbReference type="SUPFAM" id="SSF89562">
    <property type="entry name" value="RraA-like"/>
    <property type="match status" value="1"/>
</dbReference>
<feature type="binding site" evidence="1">
    <location>
        <position position="177"/>
    </location>
    <ligand>
        <name>substrate</name>
    </ligand>
</feature>
<comment type="cofactor">
    <cofactor evidence="1">
        <name>Mg(2+)</name>
        <dbReference type="ChEBI" id="CHEBI:18420"/>
    </cofactor>
</comment>
<dbReference type="EMBL" id="WHPF01000001">
    <property type="protein sequence ID" value="NNV54058.1"/>
    <property type="molecule type" value="Genomic_DNA"/>
</dbReference>
<proteinExistence type="predicted"/>
<dbReference type="Gene3D" id="3.50.30.40">
    <property type="entry name" value="Ribonuclease E inhibitor RraA/RraA-like"/>
    <property type="match status" value="1"/>
</dbReference>
<comment type="caution">
    <text evidence="3">The sequence shown here is derived from an EMBL/GenBank/DDBJ whole genome shotgun (WGS) entry which is preliminary data.</text>
</comment>
<accession>A0A8J8F9U0</accession>
<gene>
    <name evidence="3" type="ORF">GD597_01215</name>
</gene>
<sequence length="310" mass="34505">MLTSMMNRIVFLCALIIMCGNGFAQTMQKDELIFLTSEWKGERFADGRPKVPDELIERAKHIGFESAWTILKNLGYNNQYEGGWKTVNDTVKVTGRVVTAQYMPSRPDVEKNIKDRGKAEGRKGNTNSWPIDVLVKGDVYVADGCGKIAKGTLIGDNLGNSIYAKSGNGVVFDASVRDLTGLSEIKGFNAYVRDFDPSYLEDEVLMGLNTPIRIGHAIVLPGDLVISDREGVIFIPAHLAEKVVYTAEFIDLRDMFGHEMLKKGSFSPGQIDSDWTDEIKTSFLKWLDAHPGSTKLTRAQLDALMSKRTW</sequence>
<keyword evidence="1" id="KW-0460">Magnesium</keyword>
<evidence type="ECO:0000313" key="3">
    <source>
        <dbReference type="EMBL" id="NNV54058.1"/>
    </source>
</evidence>
<evidence type="ECO:0000313" key="4">
    <source>
        <dbReference type="Proteomes" id="UP000598971"/>
    </source>
</evidence>
<dbReference type="InterPro" id="IPR036704">
    <property type="entry name" value="RraA/RraA-like_sf"/>
</dbReference>